<comment type="subcellular location">
    <subcellularLocation>
        <location evidence="1">Membrane</location>
        <topology evidence="1">Single-pass membrane protein</topology>
    </subcellularLocation>
</comment>
<dbReference type="GO" id="GO:0016020">
    <property type="term" value="C:membrane"/>
    <property type="evidence" value="ECO:0007669"/>
    <property type="project" value="UniProtKB-SubCell"/>
</dbReference>
<protein>
    <submittedName>
        <fullName evidence="7">Zinc metalloprotease</fullName>
    </submittedName>
</protein>
<dbReference type="GO" id="GO:0008237">
    <property type="term" value="F:metallopeptidase activity"/>
    <property type="evidence" value="ECO:0007669"/>
    <property type="project" value="UniProtKB-KW"/>
</dbReference>
<dbReference type="Proteomes" id="UP000297737">
    <property type="component" value="Unassembled WGS sequence"/>
</dbReference>
<dbReference type="InterPro" id="IPR007343">
    <property type="entry name" value="Uncharacterised_pept_Zn_put"/>
</dbReference>
<keyword evidence="3 6" id="KW-1133">Transmembrane helix</keyword>
<dbReference type="OrthoDB" id="9774900at2"/>
<feature type="region of interest" description="Disordered" evidence="5">
    <location>
        <begin position="1"/>
        <end position="24"/>
    </location>
</feature>
<keyword evidence="7" id="KW-0645">Protease</keyword>
<sequence length="303" mass="31503">MRLDDQRESTNIEDRRGDGGGFGGLGGGGGGGGLRLGGGRMGLGGLLVVVVIALIFGINPLSLLGGGGGGPQEQIGQPQSQLAPSAGAPAPGDASGKFVAKVLGSTEDTWGQIFPQQVGKPYTPPTLVMFSGAVSSACGRATSASGPFYCPADRKVYLDTSFFNELAQRFGAPGDFAQAYVIAHEIGHHVQTLLGISDQVRRAQERASEKDANALSVRMELQADCLAGVWGKANIAKLDPGDIEEALTAATAIGDDRLQRQSRGMVVPDSFTHGTSEQRVRWFKIGMANGQIADCDTFSARAL</sequence>
<keyword evidence="7" id="KW-0378">Hydrolase</keyword>
<keyword evidence="7" id="KW-0482">Metalloprotease</keyword>
<proteinExistence type="predicted"/>
<dbReference type="AlphaFoldDB" id="A0A4Y9EQX8"/>
<feature type="transmembrane region" description="Helical" evidence="6">
    <location>
        <begin position="43"/>
        <end position="64"/>
    </location>
</feature>
<evidence type="ECO:0000313" key="7">
    <source>
        <dbReference type="EMBL" id="TFU03749.1"/>
    </source>
</evidence>
<evidence type="ECO:0000256" key="2">
    <source>
        <dbReference type="ARBA" id="ARBA00022692"/>
    </source>
</evidence>
<keyword evidence="8" id="KW-1185">Reference proteome</keyword>
<organism evidence="7 8">
    <name type="scientific">Glacieibacterium arshaanense</name>
    <dbReference type="NCBI Taxonomy" id="2511025"/>
    <lineage>
        <taxon>Bacteria</taxon>
        <taxon>Pseudomonadati</taxon>
        <taxon>Pseudomonadota</taxon>
        <taxon>Alphaproteobacteria</taxon>
        <taxon>Sphingomonadales</taxon>
        <taxon>Sphingosinicellaceae</taxon>
        <taxon>Glacieibacterium</taxon>
    </lineage>
</organism>
<gene>
    <name evidence="7" type="ORF">EUV02_11445</name>
</gene>
<reference evidence="7 8" key="1">
    <citation type="submission" date="2019-02" db="EMBL/GenBank/DDBJ databases">
        <title>Polymorphobacter sp. isolated from the lake at the Tibet of China.</title>
        <authorList>
            <person name="Li A."/>
        </authorList>
    </citation>
    <scope>NUCLEOTIDE SEQUENCE [LARGE SCALE GENOMIC DNA]</scope>
    <source>
        <strain evidence="7 8">DJ1R-1</strain>
    </source>
</reference>
<evidence type="ECO:0000256" key="3">
    <source>
        <dbReference type="ARBA" id="ARBA00022989"/>
    </source>
</evidence>
<feature type="compositionally biased region" description="Basic and acidic residues" evidence="5">
    <location>
        <begin position="1"/>
        <end position="18"/>
    </location>
</feature>
<evidence type="ECO:0000313" key="8">
    <source>
        <dbReference type="Proteomes" id="UP000297737"/>
    </source>
</evidence>
<evidence type="ECO:0000256" key="5">
    <source>
        <dbReference type="SAM" id="MobiDB-lite"/>
    </source>
</evidence>
<accession>A0A4Y9EQX8</accession>
<evidence type="ECO:0000256" key="1">
    <source>
        <dbReference type="ARBA" id="ARBA00004167"/>
    </source>
</evidence>
<feature type="compositionally biased region" description="Low complexity" evidence="5">
    <location>
        <begin position="72"/>
        <end position="93"/>
    </location>
</feature>
<dbReference type="GO" id="GO:0006508">
    <property type="term" value="P:proteolysis"/>
    <property type="evidence" value="ECO:0007669"/>
    <property type="project" value="UniProtKB-KW"/>
</dbReference>
<dbReference type="PANTHER" id="PTHR30168:SF0">
    <property type="entry name" value="INNER MEMBRANE PROTEIN"/>
    <property type="match status" value="1"/>
</dbReference>
<dbReference type="EMBL" id="SIHO01000002">
    <property type="protein sequence ID" value="TFU03749.1"/>
    <property type="molecule type" value="Genomic_DNA"/>
</dbReference>
<keyword evidence="2 6" id="KW-0812">Transmembrane</keyword>
<dbReference type="Pfam" id="PF04228">
    <property type="entry name" value="Zn_peptidase"/>
    <property type="match status" value="1"/>
</dbReference>
<dbReference type="PANTHER" id="PTHR30168">
    <property type="entry name" value="PUTATIVE MEMBRANE PROTEIN YPFJ"/>
    <property type="match status" value="1"/>
</dbReference>
<comment type="caution">
    <text evidence="7">The sequence shown here is derived from an EMBL/GenBank/DDBJ whole genome shotgun (WGS) entry which is preliminary data.</text>
</comment>
<keyword evidence="4 6" id="KW-0472">Membrane</keyword>
<name>A0A4Y9EQX8_9SPHN</name>
<dbReference type="RefSeq" id="WP_135246341.1">
    <property type="nucleotide sequence ID" value="NZ_SIHO01000002.1"/>
</dbReference>
<feature type="region of interest" description="Disordered" evidence="5">
    <location>
        <begin position="67"/>
        <end position="93"/>
    </location>
</feature>
<evidence type="ECO:0000256" key="6">
    <source>
        <dbReference type="SAM" id="Phobius"/>
    </source>
</evidence>
<evidence type="ECO:0000256" key="4">
    <source>
        <dbReference type="ARBA" id="ARBA00023136"/>
    </source>
</evidence>